<keyword evidence="1" id="KW-0973">c-di-GMP</keyword>
<dbReference type="InterPro" id="IPR009875">
    <property type="entry name" value="PilZ_domain"/>
</dbReference>
<proteinExistence type="predicted"/>
<name>A0ABW3KLL3_9GAMM</name>
<keyword evidence="4" id="KW-1185">Reference proteome</keyword>
<reference evidence="4" key="1">
    <citation type="journal article" date="2019" name="Int. J. Syst. Evol. Microbiol.">
        <title>The Global Catalogue of Microorganisms (GCM) 10K type strain sequencing project: providing services to taxonomists for standard genome sequencing and annotation.</title>
        <authorList>
            <consortium name="The Broad Institute Genomics Platform"/>
            <consortium name="The Broad Institute Genome Sequencing Center for Infectious Disease"/>
            <person name="Wu L."/>
            <person name="Ma J."/>
        </authorList>
    </citation>
    <scope>NUCLEOTIDE SEQUENCE [LARGE SCALE GENOMIC DNA]</scope>
    <source>
        <strain evidence="4">CCUG 60525</strain>
    </source>
</reference>
<comment type="function">
    <text evidence="1">Binds the second messenger bis-(3'-5') cyclic dimeric guanosine monophosphate (c-di-GMP). Can bind two c-di-GMP molecules per monomer. May play a role in bacterial second-messenger regulated processes. Binding to c-di-GMP induces a conformational change of the C- and N-termini resulting in the exposure of a highly negative surface on one side of the protein to a possible effector protein.</text>
</comment>
<keyword evidence="1" id="KW-0547">Nucleotide-binding</keyword>
<sequence length="120" mass="13695">MAERRVFTRIGFSSPAWLVGADGHQYHTEVQDISLHGVLVSVTEPWSAQNGDIIELRLSLDGHDQNIMMRTQQRYHQPGFIGLECQQLDINSASHLRRLVELNLGDETLLQRQFEELIGD</sequence>
<dbReference type="PIRSF" id="PIRSF028141">
    <property type="entry name" value="C-di-GMP_BP_PA4608"/>
    <property type="match status" value="1"/>
</dbReference>
<accession>A0ABW3KLL3</accession>
<protein>
    <recommendedName>
        <fullName evidence="1">Cyclic diguanosine monophosphate-binding protein</fullName>
        <shortName evidence="1">c-di-GMP-binding protein</shortName>
    </recommendedName>
    <alternativeName>
        <fullName evidence="1">Pilz domain-containing protein</fullName>
    </alternativeName>
</protein>
<feature type="domain" description="PilZ" evidence="2">
    <location>
        <begin position="3"/>
        <end position="101"/>
    </location>
</feature>
<evidence type="ECO:0000256" key="1">
    <source>
        <dbReference type="PIRNR" id="PIRNR028141"/>
    </source>
</evidence>
<gene>
    <name evidence="3" type="ORF">ACFQ1C_12075</name>
</gene>
<dbReference type="Proteomes" id="UP001597048">
    <property type="component" value="Unassembled WGS sequence"/>
</dbReference>
<dbReference type="Pfam" id="PF07238">
    <property type="entry name" value="PilZ"/>
    <property type="match status" value="1"/>
</dbReference>
<dbReference type="RefSeq" id="WP_379558870.1">
    <property type="nucleotide sequence ID" value="NZ_JBHTJS010000046.1"/>
</dbReference>
<dbReference type="Gene3D" id="2.40.10.220">
    <property type="entry name" value="predicted glycosyltransferase like domains"/>
    <property type="match status" value="1"/>
</dbReference>
<organism evidence="3 4">
    <name type="scientific">Oceanisphaera ostreae</name>
    <dbReference type="NCBI Taxonomy" id="914151"/>
    <lineage>
        <taxon>Bacteria</taxon>
        <taxon>Pseudomonadati</taxon>
        <taxon>Pseudomonadota</taxon>
        <taxon>Gammaproteobacteria</taxon>
        <taxon>Aeromonadales</taxon>
        <taxon>Aeromonadaceae</taxon>
        <taxon>Oceanisphaera</taxon>
    </lineage>
</organism>
<dbReference type="SUPFAM" id="SSF141371">
    <property type="entry name" value="PilZ domain-like"/>
    <property type="match status" value="1"/>
</dbReference>
<dbReference type="InterPro" id="IPR027021">
    <property type="entry name" value="C-di-GMP_BP_PA4608"/>
</dbReference>
<comment type="subunit">
    <text evidence="1">Monomer in both c-di-GMP-bound and free forms.</text>
</comment>
<evidence type="ECO:0000259" key="2">
    <source>
        <dbReference type="Pfam" id="PF07238"/>
    </source>
</evidence>
<dbReference type="EMBL" id="JBHTJS010000046">
    <property type="protein sequence ID" value="MFD1008891.1"/>
    <property type="molecule type" value="Genomic_DNA"/>
</dbReference>
<comment type="caution">
    <text evidence="3">The sequence shown here is derived from an EMBL/GenBank/DDBJ whole genome shotgun (WGS) entry which is preliminary data.</text>
</comment>
<evidence type="ECO:0000313" key="4">
    <source>
        <dbReference type="Proteomes" id="UP001597048"/>
    </source>
</evidence>
<evidence type="ECO:0000313" key="3">
    <source>
        <dbReference type="EMBL" id="MFD1008891.1"/>
    </source>
</evidence>